<dbReference type="InterPro" id="IPR005754">
    <property type="entry name" value="Sortase"/>
</dbReference>
<evidence type="ECO:0000256" key="2">
    <source>
        <dbReference type="PIRSR" id="PIRSR605754-1"/>
    </source>
</evidence>
<dbReference type="Gene3D" id="2.40.260.10">
    <property type="entry name" value="Sortase"/>
    <property type="match status" value="1"/>
</dbReference>
<sequence length="283" mass="31725">MKKNLKKKIPNIIFGLIFIAGLGIFLYPSVSNYINSRNQSRAISNYEEMVNNISEEDYSKMWSEAKAYNEELAKKALNFDLSDEEREEYNRILNVSGTGIIGYIEIENIGVNLPIYHGTDESVLQVGIGHLEGTSFPTGTKSTHAVLSGHRGLPSSKLFSDLDQMIVGDTFLLHILDQTFAYQIDKINIVLPEETNDLAIVDNEEFVTLVTCTPYGVNTHRMLVRGKRVDYSEESRLIVPADALRYNNMVVAPFIGAPILFIAFIVFLVRTSKPKRVKGAKQG</sequence>
<gene>
    <name evidence="4" type="ORF">SAMN02910451_00283</name>
</gene>
<keyword evidence="1" id="KW-0378">Hydrolase</keyword>
<keyword evidence="5" id="KW-1185">Reference proteome</keyword>
<keyword evidence="3" id="KW-0812">Transmembrane</keyword>
<dbReference type="NCBIfam" id="NF033745">
    <property type="entry name" value="class_C_sortase"/>
    <property type="match status" value="1"/>
</dbReference>
<evidence type="ECO:0000256" key="3">
    <source>
        <dbReference type="SAM" id="Phobius"/>
    </source>
</evidence>
<proteinExistence type="predicted"/>
<dbReference type="InterPro" id="IPR042002">
    <property type="entry name" value="Sortase_C"/>
</dbReference>
<dbReference type="Proteomes" id="UP000183047">
    <property type="component" value="Unassembled WGS sequence"/>
</dbReference>
<protein>
    <submittedName>
        <fullName evidence="4">Sortase A</fullName>
    </submittedName>
</protein>
<feature type="active site" description="Proton donor/acceptor" evidence="2">
    <location>
        <position position="150"/>
    </location>
</feature>
<dbReference type="STRING" id="185008.bhn_I0789"/>
<dbReference type="NCBIfam" id="TIGR01076">
    <property type="entry name" value="sortase_fam"/>
    <property type="match status" value="1"/>
</dbReference>
<dbReference type="OrthoDB" id="1648028at2"/>
<dbReference type="GO" id="GO:0016787">
    <property type="term" value="F:hydrolase activity"/>
    <property type="evidence" value="ECO:0007669"/>
    <property type="project" value="UniProtKB-KW"/>
</dbReference>
<keyword evidence="3" id="KW-1133">Transmembrane helix</keyword>
<accession>A0A1G5AIU0</accession>
<dbReference type="InterPro" id="IPR023365">
    <property type="entry name" value="Sortase_dom-sf"/>
</dbReference>
<dbReference type="Pfam" id="PF04203">
    <property type="entry name" value="Sortase"/>
    <property type="match status" value="1"/>
</dbReference>
<evidence type="ECO:0000313" key="5">
    <source>
        <dbReference type="Proteomes" id="UP000183047"/>
    </source>
</evidence>
<dbReference type="EMBL" id="FMUR01000003">
    <property type="protein sequence ID" value="SCX77760.1"/>
    <property type="molecule type" value="Genomic_DNA"/>
</dbReference>
<feature type="transmembrane region" description="Helical" evidence="3">
    <location>
        <begin position="12"/>
        <end position="30"/>
    </location>
</feature>
<organism evidence="4 5">
    <name type="scientific">Butyrivibrio hungatei</name>
    <dbReference type="NCBI Taxonomy" id="185008"/>
    <lineage>
        <taxon>Bacteria</taxon>
        <taxon>Bacillati</taxon>
        <taxon>Bacillota</taxon>
        <taxon>Clostridia</taxon>
        <taxon>Lachnospirales</taxon>
        <taxon>Lachnospiraceae</taxon>
        <taxon>Butyrivibrio</taxon>
    </lineage>
</organism>
<name>A0A1G5AIU0_9FIRM</name>
<evidence type="ECO:0000256" key="1">
    <source>
        <dbReference type="ARBA" id="ARBA00022801"/>
    </source>
</evidence>
<dbReference type="AlphaFoldDB" id="A0A1G5AIU0"/>
<feature type="active site" description="Acyl-thioester intermediate" evidence="2">
    <location>
        <position position="212"/>
    </location>
</feature>
<dbReference type="RefSeq" id="WP_074461105.1">
    <property type="nucleotide sequence ID" value="NZ_FMUR01000003.1"/>
</dbReference>
<feature type="transmembrane region" description="Helical" evidence="3">
    <location>
        <begin position="250"/>
        <end position="269"/>
    </location>
</feature>
<dbReference type="SUPFAM" id="SSF63817">
    <property type="entry name" value="Sortase"/>
    <property type="match status" value="1"/>
</dbReference>
<keyword evidence="3" id="KW-0472">Membrane</keyword>
<reference evidence="5" key="1">
    <citation type="submission" date="2016-10" db="EMBL/GenBank/DDBJ databases">
        <authorList>
            <person name="Varghese N."/>
            <person name="Submissions S."/>
        </authorList>
    </citation>
    <scope>NUCLEOTIDE SEQUENCE [LARGE SCALE GENOMIC DNA]</scope>
    <source>
        <strain evidence="5">XBD2006</strain>
    </source>
</reference>
<evidence type="ECO:0000313" key="4">
    <source>
        <dbReference type="EMBL" id="SCX77760.1"/>
    </source>
</evidence>
<dbReference type="CDD" id="cd05827">
    <property type="entry name" value="Sortase_C"/>
    <property type="match status" value="1"/>
</dbReference>